<dbReference type="Pfam" id="PF07690">
    <property type="entry name" value="MFS_1"/>
    <property type="match status" value="1"/>
</dbReference>
<dbReference type="GO" id="GO:0022857">
    <property type="term" value="F:transmembrane transporter activity"/>
    <property type="evidence" value="ECO:0007669"/>
    <property type="project" value="InterPro"/>
</dbReference>
<evidence type="ECO:0000313" key="7">
    <source>
        <dbReference type="Proteomes" id="UP000255024"/>
    </source>
</evidence>
<dbReference type="PANTHER" id="PTHR42910">
    <property type="entry name" value="TRANSPORTER SCO4007-RELATED"/>
    <property type="match status" value="1"/>
</dbReference>
<keyword evidence="2 4" id="KW-1133">Transmembrane helix</keyword>
<gene>
    <name evidence="6" type="primary">ynfM_3</name>
    <name evidence="6" type="ORF">NCTC11179_02072</name>
</gene>
<dbReference type="PROSITE" id="PS50850">
    <property type="entry name" value="MFS"/>
    <property type="match status" value="1"/>
</dbReference>
<dbReference type="CDD" id="cd17324">
    <property type="entry name" value="MFS_NepI_like"/>
    <property type="match status" value="1"/>
</dbReference>
<sequence>MFTFVGMSLSKANVLFMAAVTGLIVANLYYCQPLIPLIADEFGVSEASAGTLTYLTQAGYAIGMFLMIPLGDRLERKKQITYTTLCAIIALGLTATVTNFFWLQVISFLLGATSIVPQLVLPMAASLASEEQRGKVIGTVVSGLLIGILFSRTLSGFVGIWLGWRGMFWIATAIGVLLVILIQFRLPINKPTYQGSISSLYRSLFILIKEQPVLREATWITSLAFAQFGAFWTTMVLLLHNQPFGYDSALIGSFGLIGACGAFAAPLVGKIGGAGGAQKLILYGISMTFLSFVVFALSATSIVGIIIGIVLIDLGLQTIHVSNQTRIYSLLPEARNRLNTVYMSFSFLGTAFGSAFGLYLWKYFGWVGVCFGGMALAFLSFLIYLRTKKKNSKN</sequence>
<keyword evidence="1 4" id="KW-0812">Transmembrane</keyword>
<evidence type="ECO:0000313" key="6">
    <source>
        <dbReference type="EMBL" id="STZ28521.1"/>
    </source>
</evidence>
<dbReference type="SUPFAM" id="SSF103473">
    <property type="entry name" value="MFS general substrate transporter"/>
    <property type="match status" value="1"/>
</dbReference>
<proteinExistence type="predicted"/>
<feature type="transmembrane region" description="Helical" evidence="4">
    <location>
        <begin position="366"/>
        <end position="385"/>
    </location>
</feature>
<dbReference type="InterPro" id="IPR011701">
    <property type="entry name" value="MFS"/>
</dbReference>
<dbReference type="PANTHER" id="PTHR42910:SF1">
    <property type="entry name" value="MAJOR FACILITATOR SUPERFAMILY (MFS) PROFILE DOMAIN-CONTAINING PROTEIN"/>
    <property type="match status" value="1"/>
</dbReference>
<feature type="transmembrane region" description="Helical" evidence="4">
    <location>
        <begin position="80"/>
        <end position="102"/>
    </location>
</feature>
<dbReference type="InterPro" id="IPR020846">
    <property type="entry name" value="MFS_dom"/>
</dbReference>
<feature type="transmembrane region" description="Helical" evidence="4">
    <location>
        <begin position="250"/>
        <end position="268"/>
    </location>
</feature>
<keyword evidence="7" id="KW-1185">Reference proteome</keyword>
<reference evidence="6 7" key="1">
    <citation type="submission" date="2018-06" db="EMBL/GenBank/DDBJ databases">
        <authorList>
            <consortium name="Pathogen Informatics"/>
            <person name="Doyle S."/>
        </authorList>
    </citation>
    <scope>NUCLEOTIDE SEQUENCE [LARGE SCALE GENOMIC DNA]</scope>
    <source>
        <strain evidence="6 7">NCTC11179</strain>
    </source>
</reference>
<feature type="transmembrane region" description="Helical" evidence="4">
    <location>
        <begin position="50"/>
        <end position="68"/>
    </location>
</feature>
<dbReference type="Proteomes" id="UP000255024">
    <property type="component" value="Unassembled WGS sequence"/>
</dbReference>
<dbReference type="EMBL" id="UGQL01000001">
    <property type="protein sequence ID" value="STZ28521.1"/>
    <property type="molecule type" value="Genomic_DNA"/>
</dbReference>
<accession>A0A378RQE5</accession>
<evidence type="ECO:0000256" key="2">
    <source>
        <dbReference type="ARBA" id="ARBA00022989"/>
    </source>
</evidence>
<keyword evidence="3 4" id="KW-0472">Membrane</keyword>
<evidence type="ECO:0000256" key="1">
    <source>
        <dbReference type="ARBA" id="ARBA00022692"/>
    </source>
</evidence>
<evidence type="ECO:0000259" key="5">
    <source>
        <dbReference type="PROSITE" id="PS50850"/>
    </source>
</evidence>
<organism evidence="6 7">
    <name type="scientific">Myroides odoratus</name>
    <name type="common">Flavobacterium odoratum</name>
    <dbReference type="NCBI Taxonomy" id="256"/>
    <lineage>
        <taxon>Bacteria</taxon>
        <taxon>Pseudomonadati</taxon>
        <taxon>Bacteroidota</taxon>
        <taxon>Flavobacteriia</taxon>
        <taxon>Flavobacteriales</taxon>
        <taxon>Flavobacteriaceae</taxon>
        <taxon>Myroides</taxon>
    </lineage>
</organism>
<feature type="transmembrane region" description="Helical" evidence="4">
    <location>
        <begin position="108"/>
        <end position="128"/>
    </location>
</feature>
<dbReference type="InterPro" id="IPR036259">
    <property type="entry name" value="MFS_trans_sf"/>
</dbReference>
<feature type="transmembrane region" description="Helical" evidence="4">
    <location>
        <begin position="217"/>
        <end position="238"/>
    </location>
</feature>
<name>A0A378RQE5_MYROD</name>
<dbReference type="AlphaFoldDB" id="A0A378RQE5"/>
<evidence type="ECO:0000256" key="3">
    <source>
        <dbReference type="ARBA" id="ARBA00023136"/>
    </source>
</evidence>
<feature type="transmembrane region" description="Helical" evidence="4">
    <location>
        <begin position="168"/>
        <end position="186"/>
    </location>
</feature>
<evidence type="ECO:0000256" key="4">
    <source>
        <dbReference type="SAM" id="Phobius"/>
    </source>
</evidence>
<feature type="domain" description="Major facilitator superfamily (MFS) profile" evidence="5">
    <location>
        <begin position="1"/>
        <end position="390"/>
    </location>
</feature>
<protein>
    <submittedName>
        <fullName evidence="6">Inner membrane transport protein ynfM</fullName>
    </submittedName>
</protein>
<feature type="transmembrane region" description="Helical" evidence="4">
    <location>
        <begin position="12"/>
        <end position="30"/>
    </location>
</feature>
<dbReference type="Gene3D" id="1.20.1250.20">
    <property type="entry name" value="MFS general substrate transporter like domains"/>
    <property type="match status" value="1"/>
</dbReference>
<feature type="transmembrane region" description="Helical" evidence="4">
    <location>
        <begin position="140"/>
        <end position="162"/>
    </location>
</feature>